<organism evidence="1">
    <name type="scientific">Vibrio crassostreae 9CS106</name>
    <dbReference type="NCBI Taxonomy" id="1191300"/>
    <lineage>
        <taxon>Bacteria</taxon>
        <taxon>Pseudomonadati</taxon>
        <taxon>Pseudomonadota</taxon>
        <taxon>Gammaproteobacteria</taxon>
        <taxon>Vibrionales</taxon>
        <taxon>Vibrionaceae</taxon>
        <taxon>Vibrio</taxon>
    </lineage>
</organism>
<reference evidence="1" key="1">
    <citation type="journal article" date="2012" name="Science">
        <title>Ecological populations of bacteria act as socially cohesive units of antibiotic production and resistance.</title>
        <authorList>
            <person name="Cordero O.X."/>
            <person name="Wildschutte H."/>
            <person name="Kirkup B."/>
            <person name="Proehl S."/>
            <person name="Ngo L."/>
            <person name="Hussain F."/>
            <person name="Le Roux F."/>
            <person name="Mincer T."/>
            <person name="Polz M.F."/>
        </authorList>
    </citation>
    <scope>NUCLEOTIDE SEQUENCE</scope>
    <source>
        <strain evidence="1">9CS106</strain>
    </source>
</reference>
<protein>
    <submittedName>
        <fullName evidence="1">Uncharacterized protein</fullName>
    </submittedName>
</protein>
<sequence>MSTNNPWKQFQSIIAPSPRWVGKIVLIEENTGEVTVEKRNGERLKVSSDANHELSDYVFIENGVVVGKAGKLPLVNIEVN</sequence>
<reference evidence="1" key="2">
    <citation type="submission" date="2016-06" db="EMBL/GenBank/DDBJ databases">
        <title>Adaptive Radiation by Waves of Gene Transfer Leads to Fine-Scale Resource Partitioning in Marine Microbes.</title>
        <authorList>
            <person name="Hehemann J.-H."/>
            <person name="Arevalo P."/>
            <person name="Datta M.S."/>
            <person name="Yu X."/>
            <person name="Corzett C.H."/>
            <person name="Henschel A."/>
            <person name="Preheim S.P."/>
            <person name="Timberlake S."/>
            <person name="Alm E.J."/>
            <person name="Polz M.F."/>
        </authorList>
    </citation>
    <scope>NUCLEOTIDE SEQUENCE</scope>
    <source>
        <strain evidence="1">9CS106</strain>
    </source>
</reference>
<dbReference type="EMBL" id="CP016231">
    <property type="protein sequence ID" value="ANP79320.1"/>
    <property type="molecule type" value="Genomic_DNA"/>
</dbReference>
<accession>A0A1B1C3D2</accession>
<evidence type="ECO:0000313" key="1">
    <source>
        <dbReference type="EMBL" id="ANP79320.1"/>
    </source>
</evidence>
<dbReference type="AlphaFoldDB" id="A0A1B1C3D2"/>
<name>A0A1B1C3D2_9VIBR</name>
<gene>
    <name evidence="1" type="ORF">A134_23180</name>
</gene>
<proteinExistence type="predicted"/>